<feature type="compositionally biased region" description="Polar residues" evidence="3">
    <location>
        <begin position="537"/>
        <end position="553"/>
    </location>
</feature>
<dbReference type="SMART" id="SM00185">
    <property type="entry name" value="ARM"/>
    <property type="match status" value="10"/>
</dbReference>
<evidence type="ECO:0000313" key="5">
    <source>
        <dbReference type="Proteomes" id="UP001159427"/>
    </source>
</evidence>
<evidence type="ECO:0000313" key="4">
    <source>
        <dbReference type="EMBL" id="CAH3018954.1"/>
    </source>
</evidence>
<dbReference type="SUPFAM" id="SSF48371">
    <property type="entry name" value="ARM repeat"/>
    <property type="match status" value="3"/>
</dbReference>
<dbReference type="InterPro" id="IPR011989">
    <property type="entry name" value="ARM-like"/>
</dbReference>
<evidence type="ECO:0000256" key="1">
    <source>
        <dbReference type="PROSITE-ProRule" id="PRU00259"/>
    </source>
</evidence>
<keyword evidence="2" id="KW-0175">Coiled coil</keyword>
<proteinExistence type="predicted"/>
<feature type="compositionally biased region" description="Basic and acidic residues" evidence="3">
    <location>
        <begin position="428"/>
        <end position="444"/>
    </location>
</feature>
<comment type="caution">
    <text evidence="4">The sequence shown here is derived from an EMBL/GenBank/DDBJ whole genome shotgun (WGS) entry which is preliminary data.</text>
</comment>
<dbReference type="Proteomes" id="UP001159427">
    <property type="component" value="Unassembled WGS sequence"/>
</dbReference>
<reference evidence="4 5" key="1">
    <citation type="submission" date="2022-05" db="EMBL/GenBank/DDBJ databases">
        <authorList>
            <consortium name="Genoscope - CEA"/>
            <person name="William W."/>
        </authorList>
    </citation>
    <scope>NUCLEOTIDE SEQUENCE [LARGE SCALE GENOMIC DNA]</scope>
</reference>
<sequence length="1178" mass="133102">MDGRYFQGEEMNLSRADIDVMLPALENSTKKKFNNSFSAEQRKYENLERQIQRERKDVSQRLMLERKDFMRSNLILKERMKLSSRRTSTKTERHVEKPVVEEKGHPAEKRQKQSTVYAEEKTQLPRSPYYFPPLYKNVEKGLREIHTSQAQMDLAKKEPVNTETIKNCRYLRLSSAQQRQLQSNNSVLESDAEEKNLVRVSGEFELSEFELSRLLEMNSLLDQDEDDEVRLQEAEEAVRIVRRFNTARDKDERQKKIIELCTDIAGILDAKRRLEDLVKKQSAELQELRQRIHSGNTTSTSGRGSLTPESCQESTAQVSSASSPERATAFCHRGTDPLYEWPERPSTCTRSTSPLFFSVSSMNSHEESHESLLANQELAEKDNDTLKDDVDKSGTEDDNQLDEENNLDDDRNQRKARYGGDESEENEGDRTQTEHKKHDRENRKSASQQKSSRTKISSQTARTGRRSETSSKKTDRKRAPVVRDSSPRKTAGQKPAQKSSREKTYETLWKNNQLNLFNGSAKERRNNARNKAKEKTASGNKSEATRLSGSNKNASDRRLSDTSMSSSESEKDEELTRKVNLELTSEYWEIHKLIRFLKVSNPTATVICLCVLRDVGLELETNQLAIMELGGISILLNILKTDHWRCVVASLRILKIITKTKRINMEIYRLGGIQQLIDCLQSHVKEIQALAAETLSQIITFRLAYNAVRRGGGIKRLVNIIQPGNKRRHKNPPKGEDDFRLTHHTCMALWSCSRCRKNIQAIRAAGALPILASLLVSGQDDVILPAMGIIQECATEPVFREDIRREGIVETIVKHLKGGDVSLRTLCATALFKCAEDDDTREIISRHGGLELLVQLMASRSSEKQLLAATVGAMWKCSLNKNNVKRLEQFGAVKSLILLLKTPDQSHEVLANTFGALHEFAQYSKRTLLSIRDEKVIPVVVRALTITENALLINATRLLAVCAKEPICRSSVLSTDGLRLLWSLLKFPEPEVVAGAAEAIGECVVDVEESADVVRSFVGGLELITSLLRSDNKQVLICANKAITNIGKDRENLSILTDYEVVPLLIDLVNTEDEELKRWVAEAIATCSGLEKNIKSFSPVVVPLAESLKRSSDVAVKRAVAWALEKLSRDQYNCYLIHQHDSLKTLLTLTGSTDERVQEAAAACIKNMRVNTMNMLSR</sequence>
<evidence type="ECO:0000256" key="2">
    <source>
        <dbReference type="SAM" id="Coils"/>
    </source>
</evidence>
<feature type="region of interest" description="Disordered" evidence="3">
    <location>
        <begin position="82"/>
        <end position="119"/>
    </location>
</feature>
<dbReference type="PROSITE" id="PS50176">
    <property type="entry name" value="ARM_REPEAT"/>
    <property type="match status" value="2"/>
</dbReference>
<dbReference type="EMBL" id="CALNXI010000101">
    <property type="protein sequence ID" value="CAH3018954.1"/>
    <property type="molecule type" value="Genomic_DNA"/>
</dbReference>
<feature type="repeat" description="ARM" evidence="1">
    <location>
        <begin position="891"/>
        <end position="921"/>
    </location>
</feature>
<feature type="compositionally biased region" description="Polar residues" evidence="3">
    <location>
        <begin position="308"/>
        <end position="325"/>
    </location>
</feature>
<feature type="repeat" description="ARM" evidence="1">
    <location>
        <begin position="848"/>
        <end position="892"/>
    </location>
</feature>
<feature type="compositionally biased region" description="Basic and acidic residues" evidence="3">
    <location>
        <begin position="521"/>
        <end position="536"/>
    </location>
</feature>
<feature type="compositionally biased region" description="Polar residues" evidence="3">
    <location>
        <begin position="445"/>
        <end position="462"/>
    </location>
</feature>
<feature type="compositionally biased region" description="Acidic residues" evidence="3">
    <location>
        <begin position="396"/>
        <end position="407"/>
    </location>
</feature>
<dbReference type="InterPro" id="IPR016024">
    <property type="entry name" value="ARM-type_fold"/>
</dbReference>
<feature type="compositionally biased region" description="Polar residues" evidence="3">
    <location>
        <begin position="509"/>
        <end position="518"/>
    </location>
</feature>
<feature type="region of interest" description="Disordered" evidence="3">
    <location>
        <begin position="386"/>
        <end position="575"/>
    </location>
</feature>
<name>A0ABN8LTI8_9CNID</name>
<dbReference type="PANTHER" id="PTHR46241">
    <property type="entry name" value="ARMADILLO REPEAT-CONTAINING PROTEIN 4 ARMC4"/>
    <property type="match status" value="1"/>
</dbReference>
<dbReference type="PANTHER" id="PTHR46241:SF1">
    <property type="entry name" value="OUTER DYNEIN ARM-DOCKING COMPLEX SUBUNIT 2"/>
    <property type="match status" value="1"/>
</dbReference>
<keyword evidence="5" id="KW-1185">Reference proteome</keyword>
<evidence type="ECO:0008006" key="6">
    <source>
        <dbReference type="Google" id="ProtNLM"/>
    </source>
</evidence>
<dbReference type="InterPro" id="IPR000225">
    <property type="entry name" value="Armadillo"/>
</dbReference>
<feature type="compositionally biased region" description="Basic and acidic residues" evidence="3">
    <location>
        <begin position="386"/>
        <end position="395"/>
    </location>
</feature>
<feature type="compositionally biased region" description="Basic and acidic residues" evidence="3">
    <location>
        <begin position="89"/>
        <end position="111"/>
    </location>
</feature>
<dbReference type="Gene3D" id="1.25.10.10">
    <property type="entry name" value="Leucine-rich Repeat Variant"/>
    <property type="match status" value="4"/>
</dbReference>
<evidence type="ECO:0000256" key="3">
    <source>
        <dbReference type="SAM" id="MobiDB-lite"/>
    </source>
</evidence>
<feature type="coiled-coil region" evidence="2">
    <location>
        <begin position="30"/>
        <end position="57"/>
    </location>
</feature>
<accession>A0ABN8LTI8</accession>
<protein>
    <recommendedName>
        <fullName evidence="6">Armadillo repeat-containing protein 4</fullName>
    </recommendedName>
</protein>
<gene>
    <name evidence="4" type="ORF">PEVE_00000395</name>
</gene>
<feature type="region of interest" description="Disordered" evidence="3">
    <location>
        <begin position="288"/>
        <end position="327"/>
    </location>
</feature>
<organism evidence="4 5">
    <name type="scientific">Porites evermanni</name>
    <dbReference type="NCBI Taxonomy" id="104178"/>
    <lineage>
        <taxon>Eukaryota</taxon>
        <taxon>Metazoa</taxon>
        <taxon>Cnidaria</taxon>
        <taxon>Anthozoa</taxon>
        <taxon>Hexacorallia</taxon>
        <taxon>Scleractinia</taxon>
        <taxon>Fungiina</taxon>
        <taxon>Poritidae</taxon>
        <taxon>Porites</taxon>
    </lineage>
</organism>
<feature type="compositionally biased region" description="Low complexity" evidence="3">
    <location>
        <begin position="294"/>
        <end position="307"/>
    </location>
</feature>